<evidence type="ECO:0000313" key="2">
    <source>
        <dbReference type="Proteomes" id="UP000184280"/>
    </source>
</evidence>
<evidence type="ECO:0000313" key="1">
    <source>
        <dbReference type="EMBL" id="SHL88810.1"/>
    </source>
</evidence>
<sequence length="158" mass="18384">MAQEMSESKKQFIDYMLEIRQQNELAEAKEKINMKVDGLNKELNDIFDRAYQAAISEKVGEYQERANAEGLTLDEVEALNMERKDFEANPEKYGIVRDKCPIIDEADQRRALEILDLLKDTSKLTNNDNLDFDKMIQGFGERNQTKQPDWMIGKQESQ</sequence>
<dbReference type="EMBL" id="FRCJ01000001">
    <property type="protein sequence ID" value="SHL88810.1"/>
    <property type="molecule type" value="Genomic_DNA"/>
</dbReference>
<accession>A0A1M7EAZ5</accession>
<reference evidence="1 2" key="1">
    <citation type="submission" date="2016-11" db="EMBL/GenBank/DDBJ databases">
        <authorList>
            <person name="Jaros S."/>
            <person name="Januszkiewicz K."/>
            <person name="Wedrychowicz H."/>
        </authorList>
    </citation>
    <scope>NUCLEOTIDE SEQUENCE [LARGE SCALE GENOMIC DNA]</scope>
    <source>
        <strain evidence="1 2">BPI-34</strain>
    </source>
</reference>
<protein>
    <submittedName>
        <fullName evidence="1">Uncharacterized protein</fullName>
    </submittedName>
</protein>
<proteinExistence type="predicted"/>
<gene>
    <name evidence="1" type="ORF">SAMN04488494_1014</name>
</gene>
<dbReference type="Proteomes" id="UP000184280">
    <property type="component" value="Unassembled WGS sequence"/>
</dbReference>
<name>A0A1M7EAZ5_XYLRU</name>
<organism evidence="1 2">
    <name type="scientific">Xylanibacter ruminicola</name>
    <name type="common">Prevotella ruminicola</name>
    <dbReference type="NCBI Taxonomy" id="839"/>
    <lineage>
        <taxon>Bacteria</taxon>
        <taxon>Pseudomonadati</taxon>
        <taxon>Bacteroidota</taxon>
        <taxon>Bacteroidia</taxon>
        <taxon>Bacteroidales</taxon>
        <taxon>Prevotellaceae</taxon>
        <taxon>Xylanibacter</taxon>
    </lineage>
</organism>
<dbReference type="RefSeq" id="WP_073043262.1">
    <property type="nucleotide sequence ID" value="NZ_FOLF01000003.1"/>
</dbReference>
<dbReference type="AlphaFoldDB" id="A0A1M7EAZ5"/>